<accession>A0A387BF95</accession>
<dbReference type="KEGG" id="lact:D7I46_00940"/>
<gene>
    <name evidence="1" type="ORF">D7I46_00940</name>
</gene>
<dbReference type="EMBL" id="CP032627">
    <property type="protein sequence ID" value="AYF99775.1"/>
    <property type="molecule type" value="Genomic_DNA"/>
</dbReference>
<evidence type="ECO:0000313" key="1">
    <source>
        <dbReference type="EMBL" id="AYF99775.1"/>
    </source>
</evidence>
<reference evidence="1 2" key="1">
    <citation type="submission" date="2018-09" db="EMBL/GenBank/DDBJ databases">
        <title>Genome sequencing of strain 1JSPR-7.</title>
        <authorList>
            <person name="Heo J."/>
            <person name="Kim S.-J."/>
            <person name="Kwon S.-W."/>
        </authorList>
    </citation>
    <scope>NUCLEOTIDE SEQUENCE [LARGE SCALE GENOMIC DNA]</scope>
    <source>
        <strain evidence="1 2">1JSPR-7</strain>
    </source>
</reference>
<evidence type="ECO:0000313" key="2">
    <source>
        <dbReference type="Proteomes" id="UP000269374"/>
    </source>
</evidence>
<protein>
    <submittedName>
        <fullName evidence="1">Uncharacterized protein</fullName>
    </submittedName>
</protein>
<proteinExistence type="predicted"/>
<name>A0A387BF95_9LACT</name>
<sequence length="87" mass="10599">MVMSDPKYKDLLCPYCGTSNRFPTAWAEDQRCIHCDKWMVHKDKNIMEEELRVLKEHYQKEKNAIYERYRGNYYEPHLKVIEEGKKV</sequence>
<dbReference type="Proteomes" id="UP000269374">
    <property type="component" value="Chromosome"/>
</dbReference>
<keyword evidence="2" id="KW-1185">Reference proteome</keyword>
<organism evidence="1 2">
    <name type="scientific">Lactococcus allomyrinae</name>
    <dbReference type="NCBI Taxonomy" id="2419773"/>
    <lineage>
        <taxon>Bacteria</taxon>
        <taxon>Bacillati</taxon>
        <taxon>Bacillota</taxon>
        <taxon>Bacilli</taxon>
        <taxon>Lactobacillales</taxon>
        <taxon>Streptococcaceae</taxon>
        <taxon>Lactococcus</taxon>
    </lineage>
</organism>
<dbReference type="RefSeq" id="WP_120771164.1">
    <property type="nucleotide sequence ID" value="NZ_CP032627.1"/>
</dbReference>
<dbReference type="AlphaFoldDB" id="A0A387BF95"/>
<dbReference type="SUPFAM" id="SSF57783">
    <property type="entry name" value="Zinc beta-ribbon"/>
    <property type="match status" value="1"/>
</dbReference>